<comment type="caution">
    <text evidence="1">The sequence shown here is derived from an EMBL/GenBank/DDBJ whole genome shotgun (WGS) entry which is preliminary data.</text>
</comment>
<gene>
    <name evidence="1" type="ORF">AVEN_109011_1</name>
</gene>
<keyword evidence="2" id="KW-1185">Reference proteome</keyword>
<dbReference type="Proteomes" id="UP000499080">
    <property type="component" value="Unassembled WGS sequence"/>
</dbReference>
<evidence type="ECO:0000313" key="2">
    <source>
        <dbReference type="Proteomes" id="UP000499080"/>
    </source>
</evidence>
<dbReference type="AlphaFoldDB" id="A0A4Y1ZZP2"/>
<sequence>MSIIPRSNPTDFSCWGVEVKVYLEFGVHTDPAKDNIYHWLCSAFYVMFGHRECCVQDAMLIHEEGYSYEVRLLLSPKKKCLSSQCFICQILSCKKPQQCHISPIDDFRNNFFLTGSFPHAVISPSTEIDKHFS</sequence>
<name>A0A4Y1ZZP2_ARAVE</name>
<dbReference type="EMBL" id="BGPR01078985">
    <property type="protein sequence ID" value="GBL72536.1"/>
    <property type="molecule type" value="Genomic_DNA"/>
</dbReference>
<evidence type="ECO:0000313" key="1">
    <source>
        <dbReference type="EMBL" id="GBL72536.1"/>
    </source>
</evidence>
<protein>
    <submittedName>
        <fullName evidence="1">Uncharacterized protein</fullName>
    </submittedName>
</protein>
<proteinExistence type="predicted"/>
<accession>A0A4Y1ZZP2</accession>
<organism evidence="1 2">
    <name type="scientific">Araneus ventricosus</name>
    <name type="common">Orbweaver spider</name>
    <name type="synonym">Epeira ventricosa</name>
    <dbReference type="NCBI Taxonomy" id="182803"/>
    <lineage>
        <taxon>Eukaryota</taxon>
        <taxon>Metazoa</taxon>
        <taxon>Ecdysozoa</taxon>
        <taxon>Arthropoda</taxon>
        <taxon>Chelicerata</taxon>
        <taxon>Arachnida</taxon>
        <taxon>Araneae</taxon>
        <taxon>Araneomorphae</taxon>
        <taxon>Entelegynae</taxon>
        <taxon>Araneoidea</taxon>
        <taxon>Araneidae</taxon>
        <taxon>Araneus</taxon>
    </lineage>
</organism>
<reference evidence="1 2" key="1">
    <citation type="journal article" date="2019" name="Sci. Rep.">
        <title>Orb-weaving spider Araneus ventricosus genome elucidates the spidroin gene catalogue.</title>
        <authorList>
            <person name="Kono N."/>
            <person name="Nakamura H."/>
            <person name="Ohtoshi R."/>
            <person name="Moran D.A.P."/>
            <person name="Shinohara A."/>
            <person name="Yoshida Y."/>
            <person name="Fujiwara M."/>
            <person name="Mori M."/>
            <person name="Tomita M."/>
            <person name="Arakawa K."/>
        </authorList>
    </citation>
    <scope>NUCLEOTIDE SEQUENCE [LARGE SCALE GENOMIC DNA]</scope>
</reference>